<organism evidence="1 2">
    <name type="scientific">Mesorhabditis spiculigera</name>
    <dbReference type="NCBI Taxonomy" id="96644"/>
    <lineage>
        <taxon>Eukaryota</taxon>
        <taxon>Metazoa</taxon>
        <taxon>Ecdysozoa</taxon>
        <taxon>Nematoda</taxon>
        <taxon>Chromadorea</taxon>
        <taxon>Rhabditida</taxon>
        <taxon>Rhabditina</taxon>
        <taxon>Rhabditomorpha</taxon>
        <taxon>Rhabditoidea</taxon>
        <taxon>Rhabditidae</taxon>
        <taxon>Mesorhabditinae</taxon>
        <taxon>Mesorhabditis</taxon>
    </lineage>
</organism>
<keyword evidence="2" id="KW-1185">Reference proteome</keyword>
<gene>
    <name evidence="1" type="ORF">MSPICULIGERA_LOCUS22344</name>
</gene>
<evidence type="ECO:0000313" key="1">
    <source>
        <dbReference type="EMBL" id="CAJ0584285.1"/>
    </source>
</evidence>
<feature type="non-terminal residue" evidence="1">
    <location>
        <position position="117"/>
    </location>
</feature>
<name>A0AA36G9L4_9BILA</name>
<reference evidence="1" key="1">
    <citation type="submission" date="2023-06" db="EMBL/GenBank/DDBJ databases">
        <authorList>
            <person name="Delattre M."/>
        </authorList>
    </citation>
    <scope>NUCLEOTIDE SEQUENCE</scope>
    <source>
        <strain evidence="1">AF72</strain>
    </source>
</reference>
<dbReference type="EMBL" id="CATQJA010002690">
    <property type="protein sequence ID" value="CAJ0584285.1"/>
    <property type="molecule type" value="Genomic_DNA"/>
</dbReference>
<sequence>MCPCTVAAPQSAGPSAAANPAVCPDCILKSLSQMEPEAQALLLMANPALMFDQIALSQYLLAEMQPQIHKQQQQLLAQQQHLQQLQPQQLQAAAGNREFLRRNFVELEFWICAIFLP</sequence>
<proteinExistence type="predicted"/>
<accession>A0AA36G9L4</accession>
<dbReference type="AlphaFoldDB" id="A0AA36G9L4"/>
<evidence type="ECO:0000313" key="2">
    <source>
        <dbReference type="Proteomes" id="UP001177023"/>
    </source>
</evidence>
<protein>
    <submittedName>
        <fullName evidence="1">Uncharacterized protein</fullName>
    </submittedName>
</protein>
<dbReference type="Proteomes" id="UP001177023">
    <property type="component" value="Unassembled WGS sequence"/>
</dbReference>
<comment type="caution">
    <text evidence="1">The sequence shown here is derived from an EMBL/GenBank/DDBJ whole genome shotgun (WGS) entry which is preliminary data.</text>
</comment>